<feature type="non-terminal residue" evidence="4">
    <location>
        <position position="1"/>
    </location>
</feature>
<dbReference type="InterPro" id="IPR027806">
    <property type="entry name" value="HARBI1_dom"/>
</dbReference>
<evidence type="ECO:0000256" key="2">
    <source>
        <dbReference type="ARBA" id="ARBA00022723"/>
    </source>
</evidence>
<accession>A0A0L6VVE5</accession>
<name>A0A0L6VVE5_9BASI</name>
<dbReference type="OrthoDB" id="2505410at2759"/>
<dbReference type="Proteomes" id="UP000037035">
    <property type="component" value="Unassembled WGS sequence"/>
</dbReference>
<keyword evidence="5" id="KW-1185">Reference proteome</keyword>
<reference evidence="4 5" key="1">
    <citation type="submission" date="2015-08" db="EMBL/GenBank/DDBJ databases">
        <title>Next Generation Sequencing and Analysis of the Genome of Puccinia sorghi L Schw, the Causal Agent of Maize Common Rust.</title>
        <authorList>
            <person name="Rochi L."/>
            <person name="Burguener G."/>
            <person name="Darino M."/>
            <person name="Turjanski A."/>
            <person name="Kreff E."/>
            <person name="Dieguez M.J."/>
            <person name="Sacco F."/>
        </authorList>
    </citation>
    <scope>NUCLEOTIDE SEQUENCE [LARGE SCALE GENOMIC DNA]</scope>
    <source>
        <strain evidence="4 5">RO10H11247</strain>
    </source>
</reference>
<feature type="non-terminal residue" evidence="4">
    <location>
        <position position="217"/>
    </location>
</feature>
<evidence type="ECO:0000256" key="1">
    <source>
        <dbReference type="ARBA" id="ARBA00001968"/>
    </source>
</evidence>
<protein>
    <recommendedName>
        <fullName evidence="3">DDE Tnp4 domain-containing protein</fullName>
    </recommendedName>
</protein>
<gene>
    <name evidence="4" type="ORF">VP01_10129g1</name>
</gene>
<dbReference type="GO" id="GO:0046872">
    <property type="term" value="F:metal ion binding"/>
    <property type="evidence" value="ECO:0007669"/>
    <property type="project" value="UniProtKB-KW"/>
</dbReference>
<sequence length="217" mass="23907">HKDPVGHSQPFSVEEQVGVGLYWLAHGTTYVTIAHVFCIGKETADKASGRFVNAVIKVFGFERLSELTSLFLFPFDMTFVLNCAPTLFEASNLLTMPQIGAKEWSLLRGAKEYHWFLGQLMGHIYPSSCLDENWKSYINQKSWASIVFQCVVDGDGNFAIGGGAGSMHDSRVFRRSILGQSLRSGARIPPMIPRGTFLVGDAGYPGNVNILLPYPSV</sequence>
<keyword evidence="2" id="KW-0479">Metal-binding</keyword>
<comment type="caution">
    <text evidence="4">The sequence shown here is derived from an EMBL/GenBank/DDBJ whole genome shotgun (WGS) entry which is preliminary data.</text>
</comment>
<comment type="cofactor">
    <cofactor evidence="1">
        <name>a divalent metal cation</name>
        <dbReference type="ChEBI" id="CHEBI:60240"/>
    </cofactor>
</comment>
<dbReference type="EMBL" id="LAVV01000143">
    <property type="protein sequence ID" value="KNZ64582.1"/>
    <property type="molecule type" value="Genomic_DNA"/>
</dbReference>
<feature type="domain" description="DDE Tnp4" evidence="3">
    <location>
        <begin position="130"/>
        <end position="214"/>
    </location>
</feature>
<proteinExistence type="predicted"/>
<evidence type="ECO:0000259" key="3">
    <source>
        <dbReference type="Pfam" id="PF13359"/>
    </source>
</evidence>
<organism evidence="4 5">
    <name type="scientific">Puccinia sorghi</name>
    <dbReference type="NCBI Taxonomy" id="27349"/>
    <lineage>
        <taxon>Eukaryota</taxon>
        <taxon>Fungi</taxon>
        <taxon>Dikarya</taxon>
        <taxon>Basidiomycota</taxon>
        <taxon>Pucciniomycotina</taxon>
        <taxon>Pucciniomycetes</taxon>
        <taxon>Pucciniales</taxon>
        <taxon>Pucciniaceae</taxon>
        <taxon>Puccinia</taxon>
    </lineage>
</organism>
<dbReference type="Pfam" id="PF13359">
    <property type="entry name" value="DDE_Tnp_4"/>
    <property type="match status" value="1"/>
</dbReference>
<evidence type="ECO:0000313" key="5">
    <source>
        <dbReference type="Proteomes" id="UP000037035"/>
    </source>
</evidence>
<dbReference type="VEuPathDB" id="FungiDB:VP01_10129g1"/>
<evidence type="ECO:0000313" key="4">
    <source>
        <dbReference type="EMBL" id="KNZ64582.1"/>
    </source>
</evidence>
<dbReference type="AlphaFoldDB" id="A0A0L6VVE5"/>